<dbReference type="InterPro" id="IPR019819">
    <property type="entry name" value="Carboxylesterase_B_CS"/>
</dbReference>
<feature type="chain" id="PRO_5021036387" description="Carboxylic ester hydrolase" evidence="4">
    <location>
        <begin position="26"/>
        <end position="562"/>
    </location>
</feature>
<comment type="pathway">
    <text evidence="1">Mycotoxin biosynthesis.</text>
</comment>
<dbReference type="OrthoDB" id="408631at2759"/>
<dbReference type="Proteomes" id="UP000293823">
    <property type="component" value="Unassembled WGS sequence"/>
</dbReference>
<keyword evidence="4" id="KW-0732">Signal</keyword>
<proteinExistence type="inferred from homology"/>
<dbReference type="Pfam" id="PF00135">
    <property type="entry name" value="COesterase"/>
    <property type="match status" value="1"/>
</dbReference>
<dbReference type="EC" id="3.1.1.-" evidence="4"/>
<comment type="similarity">
    <text evidence="2 4">Belongs to the type-B carboxylesterase/lipase family.</text>
</comment>
<feature type="signal peptide" evidence="4">
    <location>
        <begin position="1"/>
        <end position="25"/>
    </location>
</feature>
<evidence type="ECO:0000313" key="6">
    <source>
        <dbReference type="EMBL" id="RYO27311.1"/>
    </source>
</evidence>
<evidence type="ECO:0000256" key="2">
    <source>
        <dbReference type="ARBA" id="ARBA00005964"/>
    </source>
</evidence>
<dbReference type="InterPro" id="IPR029058">
    <property type="entry name" value="AB_hydrolase_fold"/>
</dbReference>
<dbReference type="InterPro" id="IPR002018">
    <property type="entry name" value="CarbesteraseB"/>
</dbReference>
<evidence type="ECO:0000256" key="3">
    <source>
        <dbReference type="ARBA" id="ARBA00022801"/>
    </source>
</evidence>
<dbReference type="InterPro" id="IPR019826">
    <property type="entry name" value="Carboxylesterase_B_AS"/>
</dbReference>
<dbReference type="AlphaFoldDB" id="A0A4Q4PXA0"/>
<dbReference type="EMBL" id="PEJP01000093">
    <property type="protein sequence ID" value="RYO27311.1"/>
    <property type="molecule type" value="Genomic_DNA"/>
</dbReference>
<dbReference type="PROSITE" id="PS00941">
    <property type="entry name" value="CARBOXYLESTERASE_B_2"/>
    <property type="match status" value="1"/>
</dbReference>
<sequence length="562" mass="60092">MKMSPLCRKFALTAFCLLSGQAAYAASLFNLQDLVVDLGYGIYQGAYNSTTHLNIWKGIRYAAPPVGDLRWRAPAAPVVSSNNIVDAIEFAPGCPQAAPAPFPVIPAPSGSEDCLFLNVYAPRRKEQAKLPVLVWVHGGGYGFGNGQQDMTEIINDNGNSFIAVSIQYRLGAFGFLSSNEIQQNGALNVGILDMAFALQWVQDHIDHFGGDKSRVTVAGQSAGAGGVTLLGIAKNGTLGTSLFRNIIAASPYLPPQHKFDASAPTRQYESFSTSAGCANSTETLSCLRSKDSLTLQTANSDNQNLASSILIQAILLQKDSSMARTCLSATTLTKGPTIDSTDALQAWLRNAFPSSASTELEAILAAYPLSNLTKNDTFATTGLGPVTALDTSSFALGIQQRAYNIYAEATFVCPSYWLSGAFATNNRTAFHYQYSVPGALHGSDLTAYFGPATASQPRSFTAVFRQIWGHFITAANPATAKGLTKLTWPAWTANGHSKMLNLNTTGGVPYSAPQLTGTTITEYTGPGLQNDFSVVDALNWEGNRGARCELWRRIASKKAEKN</sequence>
<dbReference type="SUPFAM" id="SSF53474">
    <property type="entry name" value="alpha/beta-Hydrolases"/>
    <property type="match status" value="1"/>
</dbReference>
<reference evidence="7" key="1">
    <citation type="journal article" date="2019" name="bioRxiv">
        <title>Genomics, evolutionary history and diagnostics of the Alternaria alternata species group including apple and Asian pear pathotypes.</title>
        <authorList>
            <person name="Armitage A.D."/>
            <person name="Cockerton H.M."/>
            <person name="Sreenivasaprasad S."/>
            <person name="Woodhall J.W."/>
            <person name="Lane C.R."/>
            <person name="Harrison R.J."/>
            <person name="Clarkson J.P."/>
        </authorList>
    </citation>
    <scope>NUCLEOTIDE SEQUENCE [LARGE SCALE GENOMIC DNA]</scope>
    <source>
        <strain evidence="7">RGR 97.0016</strain>
    </source>
</reference>
<evidence type="ECO:0000256" key="1">
    <source>
        <dbReference type="ARBA" id="ARBA00004685"/>
    </source>
</evidence>
<dbReference type="PANTHER" id="PTHR11559">
    <property type="entry name" value="CARBOXYLESTERASE"/>
    <property type="match status" value="1"/>
</dbReference>
<feature type="domain" description="Carboxylesterase type B" evidence="5">
    <location>
        <begin position="33"/>
        <end position="505"/>
    </location>
</feature>
<evidence type="ECO:0000259" key="5">
    <source>
        <dbReference type="Pfam" id="PF00135"/>
    </source>
</evidence>
<dbReference type="Gene3D" id="3.40.50.1820">
    <property type="entry name" value="alpha/beta hydrolase"/>
    <property type="match status" value="1"/>
</dbReference>
<dbReference type="PROSITE" id="PS00122">
    <property type="entry name" value="CARBOXYLESTERASE_B_1"/>
    <property type="match status" value="1"/>
</dbReference>
<keyword evidence="3 4" id="KW-0378">Hydrolase</keyword>
<accession>A0A4Q4PXA0</accession>
<evidence type="ECO:0000256" key="4">
    <source>
        <dbReference type="RuleBase" id="RU361235"/>
    </source>
</evidence>
<protein>
    <recommendedName>
        <fullName evidence="4">Carboxylic ester hydrolase</fullName>
        <ecNumber evidence="4">3.1.1.-</ecNumber>
    </recommendedName>
</protein>
<organism evidence="6 7">
    <name type="scientific">Alternaria arborescens</name>
    <dbReference type="NCBI Taxonomy" id="156630"/>
    <lineage>
        <taxon>Eukaryota</taxon>
        <taxon>Fungi</taxon>
        <taxon>Dikarya</taxon>
        <taxon>Ascomycota</taxon>
        <taxon>Pezizomycotina</taxon>
        <taxon>Dothideomycetes</taxon>
        <taxon>Pleosporomycetidae</taxon>
        <taxon>Pleosporales</taxon>
        <taxon>Pleosporineae</taxon>
        <taxon>Pleosporaceae</taxon>
        <taxon>Alternaria</taxon>
        <taxon>Alternaria sect. Alternaria</taxon>
    </lineage>
</organism>
<comment type="caution">
    <text evidence="6">The sequence shown here is derived from an EMBL/GenBank/DDBJ whole genome shotgun (WGS) entry which is preliminary data.</text>
</comment>
<dbReference type="GO" id="GO:0016787">
    <property type="term" value="F:hydrolase activity"/>
    <property type="evidence" value="ECO:0007669"/>
    <property type="project" value="UniProtKB-KW"/>
</dbReference>
<evidence type="ECO:0000313" key="7">
    <source>
        <dbReference type="Proteomes" id="UP000293823"/>
    </source>
</evidence>
<keyword evidence="7" id="KW-1185">Reference proteome</keyword>
<gene>
    <name evidence="6" type="ORF">AA0113_g12317</name>
</gene>
<name>A0A4Q4PXA0_9PLEO</name>
<dbReference type="InterPro" id="IPR050309">
    <property type="entry name" value="Type-B_Carboxylest/Lipase"/>
</dbReference>